<evidence type="ECO:0000256" key="2">
    <source>
        <dbReference type="ARBA" id="ARBA00022448"/>
    </source>
</evidence>
<reference evidence="7 8" key="1">
    <citation type="submission" date="2014-08" db="EMBL/GenBank/DDBJ databases">
        <title>Porphyromonas canoris strain:OH2762 Genome sequencing.</title>
        <authorList>
            <person name="Wallis C."/>
            <person name="Deusch O."/>
            <person name="O'Flynn C."/>
            <person name="Davis I."/>
            <person name="Jospin G."/>
            <person name="Darling A.E."/>
            <person name="Coil D.A."/>
            <person name="Alexiev A."/>
            <person name="Horsfall A."/>
            <person name="Kirkwood N."/>
            <person name="Harris S."/>
            <person name="Eisen J.A."/>
        </authorList>
    </citation>
    <scope>NUCLEOTIDE SEQUENCE [LARGE SCALE GENOMIC DNA]</scope>
    <source>
        <strain evidence="8">COT-108 OH2762</strain>
    </source>
</reference>
<dbReference type="InterPro" id="IPR027417">
    <property type="entry name" value="P-loop_NTPase"/>
</dbReference>
<dbReference type="InterPro" id="IPR003593">
    <property type="entry name" value="AAA+_ATPase"/>
</dbReference>
<keyword evidence="3" id="KW-0547">Nucleotide-binding</keyword>
<protein>
    <submittedName>
        <fullName evidence="7">Lipoprotein ABC transporter ATP-binding protein</fullName>
    </submittedName>
</protein>
<gene>
    <name evidence="7" type="ORF">HQ43_04255</name>
</gene>
<accession>A0ABR4XND6</accession>
<evidence type="ECO:0000256" key="3">
    <source>
        <dbReference type="ARBA" id="ARBA00022741"/>
    </source>
</evidence>
<dbReference type="PANTHER" id="PTHR42798:SF7">
    <property type="entry name" value="ALPHA-D-RIBOSE 1-METHYLPHOSPHONATE 5-TRIPHOSPHATE SYNTHASE SUBUNIT PHNL"/>
    <property type="match status" value="1"/>
</dbReference>
<evidence type="ECO:0000256" key="4">
    <source>
        <dbReference type="ARBA" id="ARBA00022840"/>
    </source>
</evidence>
<dbReference type="PROSITE" id="PS50893">
    <property type="entry name" value="ABC_TRANSPORTER_2"/>
    <property type="match status" value="1"/>
</dbReference>
<dbReference type="InterPro" id="IPR003439">
    <property type="entry name" value="ABC_transporter-like_ATP-bd"/>
</dbReference>
<keyword evidence="4 7" id="KW-0067">ATP-binding</keyword>
<dbReference type="EMBL" id="JQZV01000008">
    <property type="protein sequence ID" value="KGN92710.1"/>
    <property type="molecule type" value="Genomic_DNA"/>
</dbReference>
<dbReference type="PANTHER" id="PTHR42798">
    <property type="entry name" value="LIPOPROTEIN-RELEASING SYSTEM ATP-BINDING PROTEIN LOLD"/>
    <property type="match status" value="1"/>
</dbReference>
<dbReference type="InterPro" id="IPR017911">
    <property type="entry name" value="MacB-like_ATP-bd"/>
</dbReference>
<evidence type="ECO:0000313" key="8">
    <source>
        <dbReference type="Proteomes" id="UP000030101"/>
    </source>
</evidence>
<dbReference type="InterPro" id="IPR017871">
    <property type="entry name" value="ABC_transporter-like_CS"/>
</dbReference>
<proteinExistence type="inferred from homology"/>
<name>A0ABR4XND6_9PORP</name>
<evidence type="ECO:0000256" key="1">
    <source>
        <dbReference type="ARBA" id="ARBA00005417"/>
    </source>
</evidence>
<comment type="caution">
    <text evidence="7">The sequence shown here is derived from an EMBL/GenBank/DDBJ whole genome shotgun (WGS) entry which is preliminary data.</text>
</comment>
<comment type="similarity">
    <text evidence="1">Belongs to the ABC transporter superfamily.</text>
</comment>
<dbReference type="PROSITE" id="PS00211">
    <property type="entry name" value="ABC_TRANSPORTER_1"/>
    <property type="match status" value="1"/>
</dbReference>
<keyword evidence="2" id="KW-0813">Transport</keyword>
<keyword evidence="5" id="KW-1278">Translocase</keyword>
<feature type="domain" description="ABC transporter" evidence="6">
    <location>
        <begin position="6"/>
        <end position="218"/>
    </location>
</feature>
<dbReference type="Pfam" id="PF00005">
    <property type="entry name" value="ABC_tran"/>
    <property type="match status" value="1"/>
</dbReference>
<dbReference type="CDD" id="cd03255">
    <property type="entry name" value="ABC_MJ0796_LolCDE_FtsE"/>
    <property type="match status" value="1"/>
</dbReference>
<evidence type="ECO:0000313" key="7">
    <source>
        <dbReference type="EMBL" id="KGN92710.1"/>
    </source>
</evidence>
<keyword evidence="8" id="KW-1185">Reference proteome</keyword>
<evidence type="ECO:0000256" key="5">
    <source>
        <dbReference type="ARBA" id="ARBA00022967"/>
    </source>
</evidence>
<dbReference type="SUPFAM" id="SSF52540">
    <property type="entry name" value="P-loop containing nucleoside triphosphate hydrolases"/>
    <property type="match status" value="1"/>
</dbReference>
<dbReference type="Proteomes" id="UP000030101">
    <property type="component" value="Unassembled WGS sequence"/>
</dbReference>
<evidence type="ECO:0000259" key="6">
    <source>
        <dbReference type="PROSITE" id="PS50893"/>
    </source>
</evidence>
<dbReference type="GO" id="GO:0005524">
    <property type="term" value="F:ATP binding"/>
    <property type="evidence" value="ECO:0007669"/>
    <property type="project" value="UniProtKB-KW"/>
</dbReference>
<dbReference type="SMART" id="SM00382">
    <property type="entry name" value="AAA"/>
    <property type="match status" value="1"/>
</dbReference>
<dbReference type="Gene3D" id="3.40.50.300">
    <property type="entry name" value="P-loop containing nucleotide triphosphate hydrolases"/>
    <property type="match status" value="1"/>
</dbReference>
<sequence>MSKAVISAQGIEKSFGPLHILKGLSIEVYEREIVAVVGASGTGKTTLLQILGTLDSPDGGSVRINGTDVVTLKGDEQARFRNKHIGFVFQFHQILPELTALENVAIPALIAGVSKKDAYAKAEELLRYLNMGERLHHKPAALSGGEKQRVAVGRALINNPTVILADEPSGALDKAHKEELHSLFLKLREEKGLTFVIVTHDDALTKIADRTVRLADGICQ</sequence>
<organism evidence="7 8">
    <name type="scientific">Porphyromonas canoris</name>
    <dbReference type="NCBI Taxonomy" id="36875"/>
    <lineage>
        <taxon>Bacteria</taxon>
        <taxon>Pseudomonadati</taxon>
        <taxon>Bacteroidota</taxon>
        <taxon>Bacteroidia</taxon>
        <taxon>Bacteroidales</taxon>
        <taxon>Porphyromonadaceae</taxon>
        <taxon>Porphyromonas</taxon>
    </lineage>
</organism>
<keyword evidence="7" id="KW-0449">Lipoprotein</keyword>
<dbReference type="RefSeq" id="WP_036790042.1">
    <property type="nucleotide sequence ID" value="NZ_JQZV01000008.1"/>
</dbReference>